<dbReference type="GO" id="GO:0016798">
    <property type="term" value="F:hydrolase activity, acting on glycosyl bonds"/>
    <property type="evidence" value="ECO:0007669"/>
    <property type="project" value="UniProtKB-KW"/>
</dbReference>
<evidence type="ECO:0000313" key="4">
    <source>
        <dbReference type="Proteomes" id="UP001597055"/>
    </source>
</evidence>
<name>A0ABW3ADN7_9MICO</name>
<keyword evidence="4" id="KW-1185">Reference proteome</keyword>
<dbReference type="EC" id="3.2.1.183" evidence="3"/>
<dbReference type="Gene3D" id="3.40.50.2000">
    <property type="entry name" value="Glycogen Phosphorylase B"/>
    <property type="match status" value="2"/>
</dbReference>
<proteinExistence type="predicted"/>
<keyword evidence="3" id="KW-0326">Glycosidase</keyword>
<dbReference type="PANTHER" id="PTHR43174">
    <property type="entry name" value="UDP-N-ACETYLGLUCOSAMINE 2-EPIMERASE"/>
    <property type="match status" value="1"/>
</dbReference>
<dbReference type="InterPro" id="IPR029767">
    <property type="entry name" value="WecB-like"/>
</dbReference>
<dbReference type="RefSeq" id="WP_204980005.1">
    <property type="nucleotide sequence ID" value="NZ_JBHTII010000001.1"/>
</dbReference>
<evidence type="ECO:0000313" key="3">
    <source>
        <dbReference type="EMBL" id="MFD0789101.1"/>
    </source>
</evidence>
<gene>
    <name evidence="3" type="primary">neuC</name>
    <name evidence="3" type="ORF">ACFQ0P_01720</name>
</gene>
<feature type="compositionally biased region" description="Basic and acidic residues" evidence="1">
    <location>
        <begin position="365"/>
        <end position="387"/>
    </location>
</feature>
<dbReference type="Proteomes" id="UP001597055">
    <property type="component" value="Unassembled WGS sequence"/>
</dbReference>
<dbReference type="InterPro" id="IPR003331">
    <property type="entry name" value="UDP_GlcNAc_Epimerase_2_dom"/>
</dbReference>
<keyword evidence="3" id="KW-0378">Hydrolase</keyword>
<dbReference type="NCBIfam" id="TIGR03568">
    <property type="entry name" value="NeuC_NnaA"/>
    <property type="match status" value="1"/>
</dbReference>
<dbReference type="PANTHER" id="PTHR43174:SF3">
    <property type="entry name" value="UDP-N-ACETYLGLUCOSAMINE 2-EPIMERASE"/>
    <property type="match status" value="1"/>
</dbReference>
<sequence>MRTVAVLTGTRADYGLLRGLLRELRADPAVRLRLLVTGTHLSEGFGRTASEIERDGFDIDASVPIWSGEDGPVDAAADVGGAIPSYARVLAEMDPDVLVLLGDRLEAFAAATAATILSIPVAHIHGGELTEGAMDDALRHSITKMSYLHFTSTEDHRRRVVQLGEEPDRVFFHGAPIVDALAELDLLPREEVERRFGVRLPTPTALMTFHPAVMDVASPLRIVDELLAALTSIEDLHVVITGSNSDIGTADVRSRLAEFVAAHPERTDFVESFGQLGYLSAMRAASVVVGNSSSTVLEAPVLGVPSVVIGDRQRGRPLAASVSSPPVDRGSIQRALRDALAGGPATAGAEVFGAPGFARRTAQTLRDHDIPRPPRKTFHDLEGDTRR</sequence>
<feature type="region of interest" description="Disordered" evidence="1">
    <location>
        <begin position="360"/>
        <end position="387"/>
    </location>
</feature>
<dbReference type="EMBL" id="JBHTII010000001">
    <property type="protein sequence ID" value="MFD0789101.1"/>
    <property type="molecule type" value="Genomic_DNA"/>
</dbReference>
<dbReference type="InterPro" id="IPR020004">
    <property type="entry name" value="UDP-GlcNAc_Epase"/>
</dbReference>
<reference evidence="4" key="1">
    <citation type="journal article" date="2019" name="Int. J. Syst. Evol. Microbiol.">
        <title>The Global Catalogue of Microorganisms (GCM) 10K type strain sequencing project: providing services to taxonomists for standard genome sequencing and annotation.</title>
        <authorList>
            <consortium name="The Broad Institute Genomics Platform"/>
            <consortium name="The Broad Institute Genome Sequencing Center for Infectious Disease"/>
            <person name="Wu L."/>
            <person name="Ma J."/>
        </authorList>
    </citation>
    <scope>NUCLEOTIDE SEQUENCE [LARGE SCALE GENOMIC DNA]</scope>
    <source>
        <strain evidence="4">CCUG 54523</strain>
    </source>
</reference>
<organism evidence="3 4">
    <name type="scientific">Microbacterium insulae</name>
    <dbReference type="NCBI Taxonomy" id="483014"/>
    <lineage>
        <taxon>Bacteria</taxon>
        <taxon>Bacillati</taxon>
        <taxon>Actinomycetota</taxon>
        <taxon>Actinomycetes</taxon>
        <taxon>Micrococcales</taxon>
        <taxon>Microbacteriaceae</taxon>
        <taxon>Microbacterium</taxon>
    </lineage>
</organism>
<evidence type="ECO:0000259" key="2">
    <source>
        <dbReference type="Pfam" id="PF02350"/>
    </source>
</evidence>
<protein>
    <submittedName>
        <fullName evidence="3">UDP-N-acetylglucosamine 2-epimerase</fullName>
        <ecNumber evidence="3">3.2.1.183</ecNumber>
    </submittedName>
</protein>
<dbReference type="SUPFAM" id="SSF53756">
    <property type="entry name" value="UDP-Glycosyltransferase/glycogen phosphorylase"/>
    <property type="match status" value="1"/>
</dbReference>
<dbReference type="Pfam" id="PF02350">
    <property type="entry name" value="Epimerase_2"/>
    <property type="match status" value="1"/>
</dbReference>
<feature type="domain" description="UDP-N-acetylglucosamine 2-epimerase" evidence="2">
    <location>
        <begin position="22"/>
        <end position="364"/>
    </location>
</feature>
<accession>A0ABW3ADN7</accession>
<evidence type="ECO:0000256" key="1">
    <source>
        <dbReference type="SAM" id="MobiDB-lite"/>
    </source>
</evidence>
<comment type="caution">
    <text evidence="3">The sequence shown here is derived from an EMBL/GenBank/DDBJ whole genome shotgun (WGS) entry which is preliminary data.</text>
</comment>